<gene>
    <name evidence="1" type="ORF">AMTR_s00034p00211860</name>
</gene>
<dbReference type="EMBL" id="KI392616">
    <property type="protein sequence ID" value="ERN12231.1"/>
    <property type="molecule type" value="Genomic_DNA"/>
</dbReference>
<dbReference type="AlphaFoldDB" id="W1PWR7"/>
<dbReference type="Proteomes" id="UP000017836">
    <property type="component" value="Unassembled WGS sequence"/>
</dbReference>
<dbReference type="HOGENOM" id="CLU_1362065_0_0_1"/>
<protein>
    <submittedName>
        <fullName evidence="1">Uncharacterized protein</fullName>
    </submittedName>
</protein>
<evidence type="ECO:0000313" key="1">
    <source>
        <dbReference type="EMBL" id="ERN12231.1"/>
    </source>
</evidence>
<dbReference type="Gramene" id="ERN12231">
    <property type="protein sequence ID" value="ERN12231"/>
    <property type="gene ID" value="AMTR_s00034p00211860"/>
</dbReference>
<accession>W1PWR7</accession>
<evidence type="ECO:0000313" key="2">
    <source>
        <dbReference type="Proteomes" id="UP000017836"/>
    </source>
</evidence>
<name>W1PWR7_AMBTC</name>
<proteinExistence type="predicted"/>
<reference evidence="2" key="1">
    <citation type="journal article" date="2013" name="Science">
        <title>The Amborella genome and the evolution of flowering plants.</title>
        <authorList>
            <consortium name="Amborella Genome Project"/>
        </authorList>
    </citation>
    <scope>NUCLEOTIDE SEQUENCE [LARGE SCALE GENOMIC DNA]</scope>
</reference>
<keyword evidence="2" id="KW-1185">Reference proteome</keyword>
<organism evidence="1 2">
    <name type="scientific">Amborella trichopoda</name>
    <dbReference type="NCBI Taxonomy" id="13333"/>
    <lineage>
        <taxon>Eukaryota</taxon>
        <taxon>Viridiplantae</taxon>
        <taxon>Streptophyta</taxon>
        <taxon>Embryophyta</taxon>
        <taxon>Tracheophyta</taxon>
        <taxon>Spermatophyta</taxon>
        <taxon>Magnoliopsida</taxon>
        <taxon>Amborellales</taxon>
        <taxon>Amborellaceae</taxon>
        <taxon>Amborella</taxon>
    </lineage>
</organism>
<sequence length="201" mass="21426">MVAVADQVALVDVVAEKMVAVADVAGNSNNVEVNCDDVVDENFVAAANKGTYGRNKNIFGEGTGVPMVDQVALVEERQTKEKVEGLTSNDLGVENVLTSNDVGVENVGHGDVLDSPIHQFSLMQYTDNSPSSRVPETQFDVVSPNFGKTAVVLHAEVDMVDEAMVQLEGEYTPVKSKKAKAATVIQARKSTRLGKGNQSFA</sequence>